<dbReference type="PANTHER" id="PTHR21115">
    <property type="entry name" value="GH06117P-RELATED"/>
    <property type="match status" value="1"/>
</dbReference>
<reference evidence="2" key="1">
    <citation type="journal article" date="2023" name="Genome Biol. Evol.">
        <title>Long-read-based Genome Assembly of Drosophila gunungcola Reveals Fewer Chemosensory Genes in Flower-breeding Species.</title>
        <authorList>
            <person name="Negi A."/>
            <person name="Liao B.Y."/>
            <person name="Yeh S.D."/>
        </authorList>
    </citation>
    <scope>NUCLEOTIDE SEQUENCE</scope>
    <source>
        <strain evidence="2">Sukarami</strain>
    </source>
</reference>
<keyword evidence="3" id="KW-1185">Reference proteome</keyword>
<protein>
    <recommendedName>
        <fullName evidence="1">DUF4781 domain-containing protein</fullName>
    </recommendedName>
</protein>
<accession>A0A9P9YPL7</accession>
<evidence type="ECO:0000313" key="3">
    <source>
        <dbReference type="Proteomes" id="UP001059596"/>
    </source>
</evidence>
<dbReference type="EMBL" id="JAMKOV010000004">
    <property type="protein sequence ID" value="KAI8040818.1"/>
    <property type="molecule type" value="Genomic_DNA"/>
</dbReference>
<evidence type="ECO:0000313" key="2">
    <source>
        <dbReference type="EMBL" id="KAI8040818.1"/>
    </source>
</evidence>
<gene>
    <name evidence="2" type="ORF">M5D96_006761</name>
</gene>
<dbReference type="PANTHER" id="PTHR21115:SF0">
    <property type="entry name" value="GH06117P-RELATED"/>
    <property type="match status" value="1"/>
</dbReference>
<feature type="domain" description="DUF4781" evidence="1">
    <location>
        <begin position="634"/>
        <end position="902"/>
    </location>
</feature>
<evidence type="ECO:0000259" key="1">
    <source>
        <dbReference type="Pfam" id="PF16013"/>
    </source>
</evidence>
<sequence>MEQAEEIRVANRSVREVQQNFAESLGYAEEIIWDLLSQEEADLLKKKLSELICDPINETALAGKTPAYIEKYNKNRKKLIADNEKTRQIIFDAVWEQRKYTNRQSLTAIIYVMVVTDEQDVNRAEDSRTFSCHPVFRARRCVSGRSNDSSDCCNLFVDETGRVYQNWEQYVATNELPAGVMVAPEKGIYRLVNDHVCLDKYVTPAGSTEKKVLRYLDTAGVVGLASAGYATARSSIRLVDRSQHEQSINVTDRVARGHWLGVIAGAVGLGAAGATTALTAATNAGREVGAITQLTVNGMNISSIVVSGTGVANGVLDLILKVQDGDDITGMDVLQLSASLVLFTHSVYNFKLASTIINESPHRNVAGYRNTLSSRMRRTFDKISKETFRLLGNSQGKMDIIRSANEMPSQFNDQESDAHLLIGPSSQPRQEPSTYAAGVYCLQLSSVVIRGSFANHITKMAANLEPDVFDFIMNLTRTFMDTMLDELTSVLKFFIPTESVLSSILLQVWKNYRHLPCKLVEEHTGAILAAVRRLSHGQADILKKKLSELIRDPPPPEKKETAKDEKNRKKLVADNEKARQIIFDAVWEQRKYTNRQSLTAIIYVMVVTDEEDVNRAEDSRTFSCHPVFRARRCTGRVYQNWEQYVATNELPAGVMVAPEKGIYRLVNDHVRLDKYETPAGSTNSKVLGVLDTGSAVGGFLAACVPVAALLTLPVSAGVVGLASAGYATARSSVRLVDRSQHEQSINVTDREARGHWLGVVAGAVGLGAAGATTALTAATNAGREVGAITQLTVNGMNISSIVVSGTGVANGVLDLILKVQDGDDITGMDVLQLSASLVLLTHSVYNFKLASTIINETANRNIAGYRETLSNRQRRSFDKASKETVRLRGSARGKLDIIRSVNEVPSRQQFNDLYKINQNLNQEGVRYSFAPEGQGFLLNGEVQTSASDLRASVQHNQGPHVLGQVSQPIPASHAGSGRLQLDGLNQVSRLIGPLPTSQPRQEPSTYAAGVFVLELSSVIVGGVTFVLENYGRVLFEHVINAESFENLISGMAENLEPDVFDFIMKLTRTFMDTMLDDLTSVLKFYISTESVLFRILQQVMNNYRHMSSESVAEHTGAILAAVRRYFLSLNPNSYTGLLQKCPTCVGYFSICPL</sequence>
<comment type="caution">
    <text evidence="2">The sequence shown here is derived from an EMBL/GenBank/DDBJ whole genome shotgun (WGS) entry which is preliminary data.</text>
</comment>
<dbReference type="Pfam" id="PF16013">
    <property type="entry name" value="DUF4781"/>
    <property type="match status" value="2"/>
</dbReference>
<proteinExistence type="predicted"/>
<dbReference type="InterPro" id="IPR031962">
    <property type="entry name" value="DUF4781"/>
</dbReference>
<organism evidence="2 3">
    <name type="scientific">Drosophila gunungcola</name>
    <name type="common">fruit fly</name>
    <dbReference type="NCBI Taxonomy" id="103775"/>
    <lineage>
        <taxon>Eukaryota</taxon>
        <taxon>Metazoa</taxon>
        <taxon>Ecdysozoa</taxon>
        <taxon>Arthropoda</taxon>
        <taxon>Hexapoda</taxon>
        <taxon>Insecta</taxon>
        <taxon>Pterygota</taxon>
        <taxon>Neoptera</taxon>
        <taxon>Endopterygota</taxon>
        <taxon>Diptera</taxon>
        <taxon>Brachycera</taxon>
        <taxon>Muscomorpha</taxon>
        <taxon>Ephydroidea</taxon>
        <taxon>Drosophilidae</taxon>
        <taxon>Drosophila</taxon>
        <taxon>Sophophora</taxon>
    </lineage>
</organism>
<name>A0A9P9YPL7_9MUSC</name>
<dbReference type="Proteomes" id="UP001059596">
    <property type="component" value="Unassembled WGS sequence"/>
</dbReference>
<feature type="domain" description="DUF4781" evidence="1">
    <location>
        <begin position="218"/>
        <end position="403"/>
    </location>
</feature>
<dbReference type="AlphaFoldDB" id="A0A9P9YPL7"/>